<dbReference type="Proteomes" id="UP000023152">
    <property type="component" value="Unassembled WGS sequence"/>
</dbReference>
<proteinExistence type="predicted"/>
<protein>
    <submittedName>
        <fullName evidence="2">Uncharacterized protein</fullName>
    </submittedName>
</protein>
<feature type="non-terminal residue" evidence="2">
    <location>
        <position position="242"/>
    </location>
</feature>
<evidence type="ECO:0000256" key="1">
    <source>
        <dbReference type="SAM" id="MobiDB-lite"/>
    </source>
</evidence>
<evidence type="ECO:0000313" key="2">
    <source>
        <dbReference type="EMBL" id="ETO33889.1"/>
    </source>
</evidence>
<name>X6P763_RETFI</name>
<dbReference type="AlphaFoldDB" id="X6P763"/>
<reference evidence="2 3" key="1">
    <citation type="journal article" date="2013" name="Curr. Biol.">
        <title>The Genome of the Foraminiferan Reticulomyxa filosa.</title>
        <authorList>
            <person name="Glockner G."/>
            <person name="Hulsmann N."/>
            <person name="Schleicher M."/>
            <person name="Noegel A.A."/>
            <person name="Eichinger L."/>
            <person name="Gallinger C."/>
            <person name="Pawlowski J."/>
            <person name="Sierra R."/>
            <person name="Euteneuer U."/>
            <person name="Pillet L."/>
            <person name="Moustafa A."/>
            <person name="Platzer M."/>
            <person name="Groth M."/>
            <person name="Szafranski K."/>
            <person name="Schliwa M."/>
        </authorList>
    </citation>
    <scope>NUCLEOTIDE SEQUENCE [LARGE SCALE GENOMIC DNA]</scope>
</reference>
<evidence type="ECO:0000313" key="3">
    <source>
        <dbReference type="Proteomes" id="UP000023152"/>
    </source>
</evidence>
<feature type="compositionally biased region" description="Polar residues" evidence="1">
    <location>
        <begin position="46"/>
        <end position="66"/>
    </location>
</feature>
<keyword evidence="3" id="KW-1185">Reference proteome</keyword>
<organism evidence="2 3">
    <name type="scientific">Reticulomyxa filosa</name>
    <dbReference type="NCBI Taxonomy" id="46433"/>
    <lineage>
        <taxon>Eukaryota</taxon>
        <taxon>Sar</taxon>
        <taxon>Rhizaria</taxon>
        <taxon>Retaria</taxon>
        <taxon>Foraminifera</taxon>
        <taxon>Monothalamids</taxon>
        <taxon>Reticulomyxidae</taxon>
        <taxon>Reticulomyxa</taxon>
    </lineage>
</organism>
<comment type="caution">
    <text evidence="2">The sequence shown here is derived from an EMBL/GenBank/DDBJ whole genome shotgun (WGS) entry which is preliminary data.</text>
</comment>
<dbReference type="EMBL" id="ASPP01003061">
    <property type="protein sequence ID" value="ETO33889.1"/>
    <property type="molecule type" value="Genomic_DNA"/>
</dbReference>
<gene>
    <name evidence="2" type="ORF">RFI_03207</name>
</gene>
<accession>X6P763</accession>
<sequence length="242" mass="27747">MIEKFVYAIDPFFFLKKKKAFTKLSNIDNMGNQSTLQKPSKRQGKQKQNLITSTSVQGLKDSSTSFAKRERKPEQSQDITTSGPFETLEDLLTPLWISQCSDCYPYHTIKNKYKFICSYPSNVYLAEHCVVKLKDHNSKDVDEITLLSFGGNGDTQHTLVMKYVSVWSNAMTISGFHLQKNHYHPIHIGRGDGSRAVISGSNNHLLFITYPRDNISVFDLNKFQFIKHDTLPTDDFISYHCF</sequence>
<feature type="region of interest" description="Disordered" evidence="1">
    <location>
        <begin position="32"/>
        <end position="82"/>
    </location>
</feature>